<reference evidence="6 7" key="1">
    <citation type="submission" date="2018-06" db="EMBL/GenBank/DDBJ databases">
        <title>Comparative genomics reveals the genomic features of Rhizophagus irregularis, R. cerebriforme, R. diaphanum and Gigaspora rosea, and their symbiotic lifestyle signature.</title>
        <authorList>
            <person name="Morin E."/>
            <person name="San Clemente H."/>
            <person name="Chen E.C.H."/>
            <person name="De La Providencia I."/>
            <person name="Hainaut M."/>
            <person name="Kuo A."/>
            <person name="Kohler A."/>
            <person name="Murat C."/>
            <person name="Tang N."/>
            <person name="Roy S."/>
            <person name="Loubradou J."/>
            <person name="Henrissat B."/>
            <person name="Grigoriev I.V."/>
            <person name="Corradi N."/>
            <person name="Roux C."/>
            <person name="Martin F.M."/>
        </authorList>
    </citation>
    <scope>NUCLEOTIDE SEQUENCE [LARGE SCALE GENOMIC DNA]</scope>
    <source>
        <strain evidence="6 7">DAOM 194757</strain>
    </source>
</reference>
<organism evidence="6 7">
    <name type="scientific">Gigaspora rosea</name>
    <dbReference type="NCBI Taxonomy" id="44941"/>
    <lineage>
        <taxon>Eukaryota</taxon>
        <taxon>Fungi</taxon>
        <taxon>Fungi incertae sedis</taxon>
        <taxon>Mucoromycota</taxon>
        <taxon>Glomeromycotina</taxon>
        <taxon>Glomeromycetes</taxon>
        <taxon>Diversisporales</taxon>
        <taxon>Gigasporaceae</taxon>
        <taxon>Gigaspora</taxon>
    </lineage>
</organism>
<comment type="caution">
    <text evidence="6">The sequence shown here is derived from an EMBL/GenBank/DDBJ whole genome shotgun (WGS) entry which is preliminary data.</text>
</comment>
<gene>
    <name evidence="6" type="ORF">C2G38_2041143</name>
</gene>
<dbReference type="PANTHER" id="PTHR23152">
    <property type="entry name" value="2-OXOGLUTARATE DEHYDROGENASE"/>
    <property type="match status" value="1"/>
</dbReference>
<dbReference type="GO" id="GO:0030976">
    <property type="term" value="F:thiamine pyrophosphate binding"/>
    <property type="evidence" value="ECO:0007669"/>
    <property type="project" value="InterPro"/>
</dbReference>
<evidence type="ECO:0000259" key="5">
    <source>
        <dbReference type="Pfam" id="PF16870"/>
    </source>
</evidence>
<evidence type="ECO:0000256" key="1">
    <source>
        <dbReference type="ARBA" id="ARBA00001964"/>
    </source>
</evidence>
<evidence type="ECO:0000256" key="4">
    <source>
        <dbReference type="ARBA" id="ARBA00023052"/>
    </source>
</evidence>
<dbReference type="OrthoDB" id="413077at2759"/>
<keyword evidence="4" id="KW-0786">Thiamine pyrophosphate</keyword>
<feature type="domain" description="2-oxoglutarate dehydrogenase E1 component/KDG C-terminal" evidence="5">
    <location>
        <begin position="62"/>
        <end position="104"/>
    </location>
</feature>
<dbReference type="InterPro" id="IPR031717">
    <property type="entry name" value="ODO-1/KGD_C"/>
</dbReference>
<dbReference type="Gene3D" id="3.40.50.11610">
    <property type="entry name" value="Multifunctional 2-oxoglutarate metabolism enzyme, C-terminal domain"/>
    <property type="match status" value="1"/>
</dbReference>
<dbReference type="GO" id="GO:0045252">
    <property type="term" value="C:oxoglutarate dehydrogenase complex"/>
    <property type="evidence" value="ECO:0007669"/>
    <property type="project" value="TreeGrafter"/>
</dbReference>
<dbReference type="EMBL" id="QKWP01000944">
    <property type="protein sequence ID" value="RIB13223.1"/>
    <property type="molecule type" value="Genomic_DNA"/>
</dbReference>
<name>A0A397V037_9GLOM</name>
<sequence length="171" mass="19422">MLKPRDKSLKDDANIDWSTAERVPCFLKEVMFGYLVKMLNVLIVFTSKNLLRHPTEPFPETLVAPKKITRHILCSGQVYYALLKARELYHIAISWIEQLSPFHMTCSHNMWTSIQMPNSCECSKAAESVTRPPSAYPATGNKVHVQELLSQALIKQIVRPSDVVSGVPVWK</sequence>
<proteinExistence type="inferred from homology"/>
<dbReference type="GO" id="GO:0006099">
    <property type="term" value="P:tricarboxylic acid cycle"/>
    <property type="evidence" value="ECO:0007669"/>
    <property type="project" value="TreeGrafter"/>
</dbReference>
<dbReference type="InterPro" id="IPR011603">
    <property type="entry name" value="2oxoglutarate_DH_E1"/>
</dbReference>
<keyword evidence="3" id="KW-0560">Oxidoreductase</keyword>
<protein>
    <recommendedName>
        <fullName evidence="5">2-oxoglutarate dehydrogenase E1 component/KDG C-terminal domain-containing protein</fullName>
    </recommendedName>
</protein>
<comment type="similarity">
    <text evidence="2">Belongs to the alpha-ketoglutarate dehydrogenase family.</text>
</comment>
<keyword evidence="7" id="KW-1185">Reference proteome</keyword>
<evidence type="ECO:0000256" key="2">
    <source>
        <dbReference type="ARBA" id="ARBA00006936"/>
    </source>
</evidence>
<dbReference type="STRING" id="44941.A0A397V037"/>
<evidence type="ECO:0000313" key="6">
    <source>
        <dbReference type="EMBL" id="RIB13223.1"/>
    </source>
</evidence>
<dbReference type="Pfam" id="PF16870">
    <property type="entry name" value="OxoGdeHyase_C"/>
    <property type="match status" value="1"/>
</dbReference>
<dbReference type="AlphaFoldDB" id="A0A397V037"/>
<dbReference type="Proteomes" id="UP000266673">
    <property type="component" value="Unassembled WGS sequence"/>
</dbReference>
<dbReference type="InterPro" id="IPR042179">
    <property type="entry name" value="KGD_C_sf"/>
</dbReference>
<dbReference type="PANTHER" id="PTHR23152:SF4">
    <property type="entry name" value="2-OXOADIPATE DEHYDROGENASE COMPLEX COMPONENT E1"/>
    <property type="match status" value="1"/>
</dbReference>
<evidence type="ECO:0000256" key="3">
    <source>
        <dbReference type="ARBA" id="ARBA00023002"/>
    </source>
</evidence>
<comment type="cofactor">
    <cofactor evidence="1">
        <name>thiamine diphosphate</name>
        <dbReference type="ChEBI" id="CHEBI:58937"/>
    </cofactor>
</comment>
<dbReference type="GO" id="GO:0004591">
    <property type="term" value="F:oxoglutarate dehydrogenase (succinyl-transferring) activity"/>
    <property type="evidence" value="ECO:0007669"/>
    <property type="project" value="TreeGrafter"/>
</dbReference>
<evidence type="ECO:0000313" key="7">
    <source>
        <dbReference type="Proteomes" id="UP000266673"/>
    </source>
</evidence>
<dbReference type="GO" id="GO:0005739">
    <property type="term" value="C:mitochondrion"/>
    <property type="evidence" value="ECO:0007669"/>
    <property type="project" value="TreeGrafter"/>
</dbReference>
<accession>A0A397V037</accession>